<keyword evidence="10" id="KW-1185">Reference proteome</keyword>
<dbReference type="InterPro" id="IPR007219">
    <property type="entry name" value="XnlR_reg_dom"/>
</dbReference>
<feature type="region of interest" description="Disordered" evidence="7">
    <location>
        <begin position="107"/>
        <end position="158"/>
    </location>
</feature>
<dbReference type="KEGG" id="cthr:CTHT_0054090"/>
<dbReference type="InterPro" id="IPR013087">
    <property type="entry name" value="Znf_C2H2_type"/>
</dbReference>
<proteinExistence type="predicted"/>
<dbReference type="PROSITE" id="PS00028">
    <property type="entry name" value="ZINC_FINGER_C2H2_1"/>
    <property type="match status" value="1"/>
</dbReference>
<gene>
    <name evidence="9" type="ORF">CTHT_0054090</name>
</gene>
<dbReference type="GeneID" id="18259447"/>
<dbReference type="AlphaFoldDB" id="G0SBM3"/>
<evidence type="ECO:0000256" key="1">
    <source>
        <dbReference type="ARBA" id="ARBA00022723"/>
    </source>
</evidence>
<dbReference type="PANTHER" id="PTHR47660">
    <property type="entry name" value="TRANSCRIPTION FACTOR WITH C2H2 AND ZN(2)-CYS(6) DNA BINDING DOMAIN (EUROFUNG)-RELATED-RELATED"/>
    <property type="match status" value="1"/>
</dbReference>
<feature type="region of interest" description="Disordered" evidence="7">
    <location>
        <begin position="1"/>
        <end position="60"/>
    </location>
</feature>
<dbReference type="OMA" id="ITMMRYR"/>
<dbReference type="EMBL" id="GL988045">
    <property type="protein sequence ID" value="EGS18799.1"/>
    <property type="molecule type" value="Genomic_DNA"/>
</dbReference>
<keyword evidence="3" id="KW-0805">Transcription regulation</keyword>
<feature type="compositionally biased region" description="Low complexity" evidence="7">
    <location>
        <begin position="107"/>
        <end position="123"/>
    </location>
</feature>
<name>G0SBM3_CHATD</name>
<accession>G0SBM3</accession>
<dbReference type="Pfam" id="PF04082">
    <property type="entry name" value="Fungal_trans"/>
    <property type="match status" value="1"/>
</dbReference>
<keyword evidence="4" id="KW-0804">Transcription</keyword>
<evidence type="ECO:0000259" key="8">
    <source>
        <dbReference type="PROSITE" id="PS50157"/>
    </source>
</evidence>
<organism evidence="10">
    <name type="scientific">Chaetomium thermophilum (strain DSM 1495 / CBS 144.50 / IMI 039719)</name>
    <name type="common">Thermochaetoides thermophila</name>
    <dbReference type="NCBI Taxonomy" id="759272"/>
    <lineage>
        <taxon>Eukaryota</taxon>
        <taxon>Fungi</taxon>
        <taxon>Dikarya</taxon>
        <taxon>Ascomycota</taxon>
        <taxon>Pezizomycotina</taxon>
        <taxon>Sordariomycetes</taxon>
        <taxon>Sordariomycetidae</taxon>
        <taxon>Sordariales</taxon>
        <taxon>Chaetomiaceae</taxon>
        <taxon>Thermochaetoides</taxon>
    </lineage>
</organism>
<keyword evidence="5" id="KW-0539">Nucleus</keyword>
<evidence type="ECO:0000256" key="2">
    <source>
        <dbReference type="ARBA" id="ARBA00022833"/>
    </source>
</evidence>
<reference evidence="9 10" key="1">
    <citation type="journal article" date="2011" name="Cell">
        <title>Insight into structure and assembly of the nuclear pore complex by utilizing the genome of a eukaryotic thermophile.</title>
        <authorList>
            <person name="Amlacher S."/>
            <person name="Sarges P."/>
            <person name="Flemming D."/>
            <person name="van Noort V."/>
            <person name="Kunze R."/>
            <person name="Devos D.P."/>
            <person name="Arumugam M."/>
            <person name="Bork P."/>
            <person name="Hurt E."/>
        </authorList>
    </citation>
    <scope>NUCLEOTIDE SEQUENCE [LARGE SCALE GENOMIC DNA]</scope>
    <source>
        <strain evidence="10">DSM 1495 / CBS 144.50 / IMI 039719</strain>
    </source>
</reference>
<keyword evidence="1" id="KW-0479">Metal-binding</keyword>
<evidence type="ECO:0000256" key="6">
    <source>
        <dbReference type="PROSITE-ProRule" id="PRU00042"/>
    </source>
</evidence>
<feature type="domain" description="C2H2-type" evidence="8">
    <location>
        <begin position="162"/>
        <end position="189"/>
    </location>
</feature>
<evidence type="ECO:0000256" key="3">
    <source>
        <dbReference type="ARBA" id="ARBA00023015"/>
    </source>
</evidence>
<dbReference type="PROSITE" id="PS50157">
    <property type="entry name" value="ZINC_FINGER_C2H2_2"/>
    <property type="match status" value="1"/>
</dbReference>
<evidence type="ECO:0000313" key="10">
    <source>
        <dbReference type="Proteomes" id="UP000008066"/>
    </source>
</evidence>
<protein>
    <submittedName>
        <fullName evidence="9">Transcription factor regA-like protein</fullName>
    </submittedName>
</protein>
<dbReference type="OrthoDB" id="40579at2759"/>
<evidence type="ECO:0000256" key="4">
    <source>
        <dbReference type="ARBA" id="ARBA00023163"/>
    </source>
</evidence>
<evidence type="ECO:0000256" key="5">
    <source>
        <dbReference type="ARBA" id="ARBA00023242"/>
    </source>
</evidence>
<dbReference type="GO" id="GO:0008270">
    <property type="term" value="F:zinc ion binding"/>
    <property type="evidence" value="ECO:0007669"/>
    <property type="project" value="UniProtKB-KW"/>
</dbReference>
<dbReference type="Proteomes" id="UP000008066">
    <property type="component" value="Unassembled WGS sequence"/>
</dbReference>
<dbReference type="InterPro" id="IPR036236">
    <property type="entry name" value="Znf_C2H2_sf"/>
</dbReference>
<sequence length="922" mass="101699">MAGPIGYLINSDPAPPTPTISQVQQVPSVPSSASVAQPAAPSAPLPGHPGLPSVAPLSSLPSFTSAPVANTNAALTTPIVNHSPFRTSEASDTSGLPLVLTLPSPSVPPVSSVPSVSPASSVPSLPPVPSNDPASSPPTRLGSNGHNASTSAGSHAKGKPLYQCADCLRRYSRPEHLQRHIAAHTLGKRFTCDAGFSSRLGQGLGANTFNRCTRCKTRGLRCEVSLSEDALHLHHMPVNRSHVHPEDSVPSSSNASSAYQVTLELKTEESPGSSSSQELAGTVPSLYKEESQIPTPAASLDQTSSDFGPYTAAYLGPAHDEHTKPGFPDFIRDILYRSSYGDASTKLVDVQASAVLDFYDDTNFADFNDFNFDPLSHWNIDASRTAADQADGADNPPSITAMRAALCKLWTESPWRWIPEKTDSRYTEQSNLPLSSHDAQGVQLEANPMPVDRVTKDVLQGSSRDKILAIVLGTLRDNATINRVASSFPSTDAMDSWINVFLAAHLCQTSSWIHYASLYLNSQYPEWLAIAAAAGALLTPVLPLRRFGLALQEAVRVAIPERASAIFEENNRSIADLGKVQALVMIWDVGLYSGNRRKMEIAECHFPIAITMMRYRGKFARSAYQQITIYPTDEGKILEDKWKAWCQYESWKRLSFHTYLRDAQISMTQFNNMNMSYAELTLPLPCSTQLWFARSAEEFKACYLQAGFSDNSKRLPSLGDLFRDISLLSANRRLLDVQFSLSIYLHGFWTLIWEYRQMYSIQRPSCSANPPPPNPLLEARREDLQKALSNFHDLIRGWQEATQEIMLLFHLILMNLYVSILDLQLFTGKEGEEQARIVYPSLQRWAVSPDARRALWHAGQILRHARSFPKGHLKEFSVIAVHHAALSEQVMPWKESRKNRSHRLIGGKNINKIGEEFSSSGQ</sequence>
<keyword evidence="6" id="KW-0863">Zinc-finger</keyword>
<keyword evidence="2" id="KW-0862">Zinc</keyword>
<evidence type="ECO:0000313" key="9">
    <source>
        <dbReference type="EMBL" id="EGS18799.1"/>
    </source>
</evidence>
<feature type="compositionally biased region" description="Polar residues" evidence="7">
    <location>
        <begin position="132"/>
        <end position="153"/>
    </location>
</feature>
<dbReference type="eggNOG" id="KOG1721">
    <property type="taxonomic scope" value="Eukaryota"/>
</dbReference>
<feature type="compositionally biased region" description="Low complexity" evidence="7">
    <location>
        <begin position="50"/>
        <end position="60"/>
    </location>
</feature>
<evidence type="ECO:0000256" key="7">
    <source>
        <dbReference type="SAM" id="MobiDB-lite"/>
    </source>
</evidence>
<dbReference type="PANTHER" id="PTHR47660:SF2">
    <property type="entry name" value="TRANSCRIPTION FACTOR WITH C2H2 AND ZN(2)-CYS(6) DNA BINDING DOMAIN (EUROFUNG)"/>
    <property type="match status" value="1"/>
</dbReference>
<dbReference type="GO" id="GO:0006351">
    <property type="term" value="P:DNA-templated transcription"/>
    <property type="evidence" value="ECO:0007669"/>
    <property type="project" value="InterPro"/>
</dbReference>
<dbReference type="HOGENOM" id="CLU_003487_0_1_1"/>
<dbReference type="Gene3D" id="3.30.160.60">
    <property type="entry name" value="Classic Zinc Finger"/>
    <property type="match status" value="1"/>
</dbReference>
<dbReference type="SUPFAM" id="SSF57667">
    <property type="entry name" value="beta-beta-alpha zinc fingers"/>
    <property type="match status" value="1"/>
</dbReference>
<feature type="compositionally biased region" description="Low complexity" evidence="7">
    <location>
        <begin position="21"/>
        <end position="40"/>
    </location>
</feature>
<dbReference type="RefSeq" id="XP_006695744.1">
    <property type="nucleotide sequence ID" value="XM_006695681.1"/>
</dbReference>
<dbReference type="GO" id="GO:0003677">
    <property type="term" value="F:DNA binding"/>
    <property type="evidence" value="ECO:0007669"/>
    <property type="project" value="InterPro"/>
</dbReference>